<accession>A0A857JL19</accession>
<dbReference type="InterPro" id="IPR036271">
    <property type="entry name" value="Tet_transcr_reg_TetR-rel_C_sf"/>
</dbReference>
<dbReference type="SUPFAM" id="SSF46689">
    <property type="entry name" value="Homeodomain-like"/>
    <property type="match status" value="1"/>
</dbReference>
<feature type="DNA-binding region" description="H-T-H motif" evidence="2">
    <location>
        <begin position="56"/>
        <end position="75"/>
    </location>
</feature>
<dbReference type="InterPro" id="IPR039536">
    <property type="entry name" value="TetR_C_Proteobacteria"/>
</dbReference>
<dbReference type="SUPFAM" id="SSF48498">
    <property type="entry name" value="Tetracyclin repressor-like, C-terminal domain"/>
    <property type="match status" value="1"/>
</dbReference>
<feature type="domain" description="HTH tetR-type" evidence="3">
    <location>
        <begin position="33"/>
        <end position="93"/>
    </location>
</feature>
<dbReference type="Gene3D" id="1.10.10.60">
    <property type="entry name" value="Homeodomain-like"/>
    <property type="match status" value="1"/>
</dbReference>
<dbReference type="PROSITE" id="PS50977">
    <property type="entry name" value="HTH_TETR_2"/>
    <property type="match status" value="1"/>
</dbReference>
<protein>
    <submittedName>
        <fullName evidence="4">HTH-type transcriptional repressor ComR</fullName>
    </submittedName>
</protein>
<gene>
    <name evidence="4" type="ORF">FX988_01902</name>
</gene>
<evidence type="ECO:0000313" key="4">
    <source>
        <dbReference type="EMBL" id="QHJ11667.1"/>
    </source>
</evidence>
<dbReference type="InterPro" id="IPR001647">
    <property type="entry name" value="HTH_TetR"/>
</dbReference>
<dbReference type="Pfam" id="PF14246">
    <property type="entry name" value="TetR_C_7"/>
    <property type="match status" value="1"/>
</dbReference>
<evidence type="ECO:0000256" key="1">
    <source>
        <dbReference type="ARBA" id="ARBA00023125"/>
    </source>
</evidence>
<dbReference type="PANTHER" id="PTHR30055">
    <property type="entry name" value="HTH-TYPE TRANSCRIPTIONAL REGULATOR RUTR"/>
    <property type="match status" value="1"/>
</dbReference>
<dbReference type="AlphaFoldDB" id="A0A857JL19"/>
<dbReference type="GO" id="GO:0000976">
    <property type="term" value="F:transcription cis-regulatory region binding"/>
    <property type="evidence" value="ECO:0007669"/>
    <property type="project" value="TreeGrafter"/>
</dbReference>
<reference evidence="4 5" key="1">
    <citation type="submission" date="2019-12" db="EMBL/GenBank/DDBJ databases">
        <title>Genome sequencing and assembly of endphytes of Porphyra tenera.</title>
        <authorList>
            <person name="Park J.M."/>
            <person name="Shin R."/>
            <person name="Jo S.H."/>
        </authorList>
    </citation>
    <scope>NUCLEOTIDE SEQUENCE [LARGE SCALE GENOMIC DNA]</scope>
    <source>
        <strain evidence="4 5">GPM4</strain>
    </source>
</reference>
<evidence type="ECO:0000256" key="2">
    <source>
        <dbReference type="PROSITE-ProRule" id="PRU00335"/>
    </source>
</evidence>
<keyword evidence="1 2" id="KW-0238">DNA-binding</keyword>
<dbReference type="PANTHER" id="PTHR30055:SF146">
    <property type="entry name" value="HTH-TYPE TRANSCRIPTIONAL DUAL REGULATOR CECR"/>
    <property type="match status" value="1"/>
</dbReference>
<evidence type="ECO:0000259" key="3">
    <source>
        <dbReference type="PROSITE" id="PS50977"/>
    </source>
</evidence>
<dbReference type="Gene3D" id="1.10.357.10">
    <property type="entry name" value="Tetracycline Repressor, domain 2"/>
    <property type="match status" value="1"/>
</dbReference>
<evidence type="ECO:0000313" key="5">
    <source>
        <dbReference type="Proteomes" id="UP000464524"/>
    </source>
</evidence>
<name>A0A857JL19_9ALTE</name>
<dbReference type="PRINTS" id="PR00455">
    <property type="entry name" value="HTHTETR"/>
</dbReference>
<organism evidence="4 5">
    <name type="scientific">Paraglaciecola mesophila</name>
    <dbReference type="NCBI Taxonomy" id="197222"/>
    <lineage>
        <taxon>Bacteria</taxon>
        <taxon>Pseudomonadati</taxon>
        <taxon>Pseudomonadota</taxon>
        <taxon>Gammaproteobacteria</taxon>
        <taxon>Alteromonadales</taxon>
        <taxon>Alteromonadaceae</taxon>
        <taxon>Paraglaciecola</taxon>
    </lineage>
</organism>
<dbReference type="GO" id="GO:0003700">
    <property type="term" value="F:DNA-binding transcription factor activity"/>
    <property type="evidence" value="ECO:0007669"/>
    <property type="project" value="TreeGrafter"/>
</dbReference>
<dbReference type="EMBL" id="CP047656">
    <property type="protein sequence ID" value="QHJ11667.1"/>
    <property type="molecule type" value="Genomic_DNA"/>
</dbReference>
<dbReference type="Pfam" id="PF00440">
    <property type="entry name" value="TetR_N"/>
    <property type="match status" value="1"/>
</dbReference>
<dbReference type="InterPro" id="IPR009057">
    <property type="entry name" value="Homeodomain-like_sf"/>
</dbReference>
<dbReference type="InterPro" id="IPR050109">
    <property type="entry name" value="HTH-type_TetR-like_transc_reg"/>
</dbReference>
<keyword evidence="5" id="KW-1185">Reference proteome</keyword>
<dbReference type="Proteomes" id="UP000464524">
    <property type="component" value="Chromosome"/>
</dbReference>
<sequence length="228" mass="25608">MVILSHQYSQNMSTKTPIAAHNNPDYAPRERGLIRRDKIIQAATQVFVRSGFEAASLQEIVALAGGSLATLYRLFGNKEGLFYAVIERKSDQLLGEIDYGDLQHQSPKDALLEIGMRFFSMVISPEVGAIHRLLIGEAVRTPKLREIFLTLATERAIRQLADYLQSQVDKQALDIQDCFIAASHFMGALKGNYHIRCMLGEVVNLSLKEREKFVTTAVDMFLSGYARR</sequence>
<dbReference type="KEGG" id="pmes:FX988_01902"/>
<proteinExistence type="predicted"/>